<dbReference type="InterPro" id="IPR029021">
    <property type="entry name" value="Prot-tyrosine_phosphatase-like"/>
</dbReference>
<dbReference type="PROSITE" id="PS00383">
    <property type="entry name" value="TYR_PHOSPHATASE_1"/>
    <property type="match status" value="1"/>
</dbReference>
<dbReference type="EMBL" id="JAPZBO010000009">
    <property type="protein sequence ID" value="KAJ5303160.1"/>
    <property type="molecule type" value="Genomic_DNA"/>
</dbReference>
<dbReference type="OrthoDB" id="449382at2759"/>
<accession>A0A9W9L3L7</accession>
<protein>
    <submittedName>
        <fullName evidence="1">Uncharacterized protein</fullName>
    </submittedName>
</protein>
<comment type="caution">
    <text evidence="1">The sequence shown here is derived from an EMBL/GenBank/DDBJ whole genome shotgun (WGS) entry which is preliminary data.</text>
</comment>
<dbReference type="SUPFAM" id="SSF52799">
    <property type="entry name" value="(Phosphotyrosine protein) phosphatases II"/>
    <property type="match status" value="1"/>
</dbReference>
<evidence type="ECO:0000313" key="2">
    <source>
        <dbReference type="Proteomes" id="UP001147746"/>
    </source>
</evidence>
<dbReference type="InterPro" id="IPR026893">
    <property type="entry name" value="Tyr/Ser_Pase_IphP-type"/>
</dbReference>
<dbReference type="PANTHER" id="PTHR31126:SF1">
    <property type="entry name" value="TYROSINE SPECIFIC PROTEIN PHOSPHATASES DOMAIN-CONTAINING PROTEIN"/>
    <property type="match status" value="1"/>
</dbReference>
<evidence type="ECO:0000313" key="1">
    <source>
        <dbReference type="EMBL" id="KAJ5303160.1"/>
    </source>
</evidence>
<keyword evidence="2" id="KW-1185">Reference proteome</keyword>
<dbReference type="Pfam" id="PF13350">
    <property type="entry name" value="Y_phosphatase3"/>
    <property type="match status" value="1"/>
</dbReference>
<dbReference type="PROSITE" id="PS50056">
    <property type="entry name" value="TYR_PHOSPHATASE_2"/>
    <property type="match status" value="1"/>
</dbReference>
<sequence length="282" mass="31222">MIQPDNVQDVLNTDIRTPIPDAIVSKIISQPPFVNVPGVSNIRDLSLDNNLRQGFVYRSGNVADILDAGKAVLVDELKVTTIFDLRNQGERERVPSPEIEGIETVWLPYGARPASLNLKDFAGEDQGDTGFVKMYTGILEAASPAFTEIFKHIRDKPNDPFLVHCSAGKDRTGVLSALILLLIDRPHEEIIRDYMLTRAALEHVRENLTQALALHFGTDHLSPEAVGMLELSGVRAHAMAAFLKTFESTYGGVEGYLTKALFFSPEDIGKMRHNLMAEQKLN</sequence>
<name>A0A9W9L3L7_9EURO</name>
<organism evidence="1 2">
    <name type="scientific">Penicillium atrosanguineum</name>
    <dbReference type="NCBI Taxonomy" id="1132637"/>
    <lineage>
        <taxon>Eukaryota</taxon>
        <taxon>Fungi</taxon>
        <taxon>Dikarya</taxon>
        <taxon>Ascomycota</taxon>
        <taxon>Pezizomycotina</taxon>
        <taxon>Eurotiomycetes</taxon>
        <taxon>Eurotiomycetidae</taxon>
        <taxon>Eurotiales</taxon>
        <taxon>Aspergillaceae</taxon>
        <taxon>Penicillium</taxon>
    </lineage>
</organism>
<reference evidence="1" key="2">
    <citation type="journal article" date="2023" name="IMA Fungus">
        <title>Comparative genomic study of the Penicillium genus elucidates a diverse pangenome and 15 lateral gene transfer events.</title>
        <authorList>
            <person name="Petersen C."/>
            <person name="Sorensen T."/>
            <person name="Nielsen M.R."/>
            <person name="Sondergaard T.E."/>
            <person name="Sorensen J.L."/>
            <person name="Fitzpatrick D.A."/>
            <person name="Frisvad J.C."/>
            <person name="Nielsen K.L."/>
        </authorList>
    </citation>
    <scope>NUCLEOTIDE SEQUENCE</scope>
    <source>
        <strain evidence="1">IBT 21472</strain>
    </source>
</reference>
<proteinExistence type="predicted"/>
<dbReference type="GO" id="GO:0004721">
    <property type="term" value="F:phosphoprotein phosphatase activity"/>
    <property type="evidence" value="ECO:0007669"/>
    <property type="project" value="InterPro"/>
</dbReference>
<dbReference type="AlphaFoldDB" id="A0A9W9L3L7"/>
<dbReference type="PANTHER" id="PTHR31126">
    <property type="entry name" value="TYROSINE-PROTEIN PHOSPHATASE"/>
    <property type="match status" value="1"/>
</dbReference>
<reference evidence="1" key="1">
    <citation type="submission" date="2022-12" db="EMBL/GenBank/DDBJ databases">
        <authorList>
            <person name="Petersen C."/>
        </authorList>
    </citation>
    <scope>NUCLEOTIDE SEQUENCE</scope>
    <source>
        <strain evidence="1">IBT 21472</strain>
    </source>
</reference>
<gene>
    <name evidence="1" type="ORF">N7476_009959</name>
</gene>
<dbReference type="Proteomes" id="UP001147746">
    <property type="component" value="Unassembled WGS sequence"/>
</dbReference>
<dbReference type="Gene3D" id="3.90.190.10">
    <property type="entry name" value="Protein tyrosine phosphatase superfamily"/>
    <property type="match status" value="1"/>
</dbReference>
<dbReference type="InterPro" id="IPR016130">
    <property type="entry name" value="Tyr_Pase_AS"/>
</dbReference>
<dbReference type="InterPro" id="IPR000387">
    <property type="entry name" value="Tyr_Pase_dom"/>
</dbReference>